<gene>
    <name evidence="5 7" type="primary">rpmF</name>
    <name evidence="7" type="ORF">GCU85_08955</name>
</gene>
<dbReference type="NCBIfam" id="TIGR01031">
    <property type="entry name" value="rpmF_bact"/>
    <property type="match status" value="1"/>
</dbReference>
<dbReference type="InterPro" id="IPR002677">
    <property type="entry name" value="Ribosomal_bL32"/>
</dbReference>
<dbReference type="InParanoid" id="A0A6N7EWG1"/>
<dbReference type="PANTHER" id="PTHR35534:SF1">
    <property type="entry name" value="LARGE RIBOSOMAL SUBUNIT PROTEIN BL32"/>
    <property type="match status" value="1"/>
</dbReference>
<dbReference type="FunCoup" id="A0A6N7EWG1">
    <property type="interactions" value="182"/>
</dbReference>
<dbReference type="GO" id="GO:0015934">
    <property type="term" value="C:large ribosomal subunit"/>
    <property type="evidence" value="ECO:0007669"/>
    <property type="project" value="InterPro"/>
</dbReference>
<dbReference type="AlphaFoldDB" id="A0A6N7EWG1"/>
<organism evidence="7 8">
    <name type="scientific">Ostreibacterium oceani</name>
    <dbReference type="NCBI Taxonomy" id="2654998"/>
    <lineage>
        <taxon>Bacteria</taxon>
        <taxon>Pseudomonadati</taxon>
        <taxon>Pseudomonadota</taxon>
        <taxon>Gammaproteobacteria</taxon>
        <taxon>Cardiobacteriales</taxon>
        <taxon>Ostreibacteriaceae</taxon>
        <taxon>Ostreibacterium</taxon>
    </lineage>
</organism>
<dbReference type="InterPro" id="IPR011332">
    <property type="entry name" value="Ribosomal_zn-bd"/>
</dbReference>
<evidence type="ECO:0000256" key="4">
    <source>
        <dbReference type="ARBA" id="ARBA00035178"/>
    </source>
</evidence>
<name>A0A6N7EWG1_9GAMM</name>
<dbReference type="GO" id="GO:0003735">
    <property type="term" value="F:structural constituent of ribosome"/>
    <property type="evidence" value="ECO:0007669"/>
    <property type="project" value="InterPro"/>
</dbReference>
<comment type="caution">
    <text evidence="7">The sequence shown here is derived from an EMBL/GenBank/DDBJ whole genome shotgun (WGS) entry which is preliminary data.</text>
</comment>
<dbReference type="GO" id="GO:0006412">
    <property type="term" value="P:translation"/>
    <property type="evidence" value="ECO:0007669"/>
    <property type="project" value="UniProtKB-UniRule"/>
</dbReference>
<evidence type="ECO:0000256" key="6">
    <source>
        <dbReference type="SAM" id="MobiDB-lite"/>
    </source>
</evidence>
<dbReference type="EMBL" id="WHNW01000012">
    <property type="protein sequence ID" value="MPV86852.1"/>
    <property type="molecule type" value="Genomic_DNA"/>
</dbReference>
<dbReference type="SUPFAM" id="SSF57829">
    <property type="entry name" value="Zn-binding ribosomal proteins"/>
    <property type="match status" value="1"/>
</dbReference>
<evidence type="ECO:0000256" key="2">
    <source>
        <dbReference type="ARBA" id="ARBA00022980"/>
    </source>
</evidence>
<keyword evidence="2 5" id="KW-0689">Ribosomal protein</keyword>
<evidence type="ECO:0000313" key="8">
    <source>
        <dbReference type="Proteomes" id="UP000471298"/>
    </source>
</evidence>
<evidence type="ECO:0000256" key="3">
    <source>
        <dbReference type="ARBA" id="ARBA00023274"/>
    </source>
</evidence>
<feature type="compositionally biased region" description="Basic residues" evidence="6">
    <location>
        <begin position="1"/>
        <end position="16"/>
    </location>
</feature>
<dbReference type="InterPro" id="IPR044957">
    <property type="entry name" value="Ribosomal_bL32_bact"/>
</dbReference>
<dbReference type="Proteomes" id="UP000471298">
    <property type="component" value="Unassembled WGS sequence"/>
</dbReference>
<proteinExistence type="inferred from homology"/>
<sequence length="69" mass="7651">MAVQKSKKSPSRKGMRRAHDALKGNTLSVDNASGELHHRHHVTKDGFYKGKQIIAPKAQTEITQDDIDA</sequence>
<protein>
    <recommendedName>
        <fullName evidence="4 5">Large ribosomal subunit protein bL32</fullName>
    </recommendedName>
</protein>
<dbReference type="PANTHER" id="PTHR35534">
    <property type="entry name" value="50S RIBOSOMAL PROTEIN L32"/>
    <property type="match status" value="1"/>
</dbReference>
<dbReference type="Pfam" id="PF01783">
    <property type="entry name" value="Ribosomal_L32p"/>
    <property type="match status" value="1"/>
</dbReference>
<keyword evidence="3 5" id="KW-0687">Ribonucleoprotein</keyword>
<evidence type="ECO:0000256" key="5">
    <source>
        <dbReference type="HAMAP-Rule" id="MF_00340"/>
    </source>
</evidence>
<dbReference type="HAMAP" id="MF_00340">
    <property type="entry name" value="Ribosomal_bL32"/>
    <property type="match status" value="1"/>
</dbReference>
<comment type="similarity">
    <text evidence="1 5">Belongs to the bacterial ribosomal protein bL32 family.</text>
</comment>
<feature type="region of interest" description="Disordered" evidence="6">
    <location>
        <begin position="1"/>
        <end position="37"/>
    </location>
</feature>
<reference evidence="7 8" key="1">
    <citation type="submission" date="2019-10" db="EMBL/GenBank/DDBJ databases">
        <title>Cardiobacteriales fam. a chemoheterotrophic member of the order Cardiobacteriales, and proposal of Cardiobacteriales fam. nov.</title>
        <authorList>
            <person name="Wang C."/>
        </authorList>
    </citation>
    <scope>NUCLEOTIDE SEQUENCE [LARGE SCALE GENOMIC DNA]</scope>
    <source>
        <strain evidence="7 8">ML27</strain>
    </source>
</reference>
<keyword evidence="8" id="KW-1185">Reference proteome</keyword>
<dbReference type="RefSeq" id="WP_152810839.1">
    <property type="nucleotide sequence ID" value="NZ_WHNW01000012.1"/>
</dbReference>
<accession>A0A6N7EWG1</accession>
<evidence type="ECO:0000256" key="1">
    <source>
        <dbReference type="ARBA" id="ARBA00008560"/>
    </source>
</evidence>
<evidence type="ECO:0000313" key="7">
    <source>
        <dbReference type="EMBL" id="MPV86852.1"/>
    </source>
</evidence>